<dbReference type="PRINTS" id="PR00420">
    <property type="entry name" value="RNGMNOXGNASE"/>
</dbReference>
<dbReference type="InterPro" id="IPR002938">
    <property type="entry name" value="FAD-bd"/>
</dbReference>
<dbReference type="GO" id="GO:0004502">
    <property type="term" value="F:kynurenine 3-monooxygenase activity"/>
    <property type="evidence" value="ECO:0007669"/>
    <property type="project" value="UniProtKB-UniRule"/>
</dbReference>
<evidence type="ECO:0000313" key="11">
    <source>
        <dbReference type="EMBL" id="EAQ50831.1"/>
    </source>
</evidence>
<evidence type="ECO:0000256" key="6">
    <source>
        <dbReference type="ARBA" id="ARBA00023002"/>
    </source>
</evidence>
<gene>
    <name evidence="9" type="primary">kmo</name>
    <name evidence="11" type="ORF">MED217_14850</name>
</gene>
<sequence>MYASVPTNKPLLKTPNQEHILVIGAGLCGSLLALRMAQRGYKVTLMEKRPDLRKEVVDSGRSINLAFSDRGMKGLRLAGLEDKVLPLCIPMHGRMIHNTEGEQFMSPYSGRHEYINSISREDLNIMLLDECELMPQITMRFNQKCTGVNLETAEATFEDYKTGETTTYQTDIVMGADGVGSALRKSMLDHRKFLFSYGQDFLTHGYKELSFPPKADGGFLVEKHALHIWPRGKDMMIALPNLDGSFTVTLFLSWDEGKDSFESLNTDEAVVDYFKREYPDALALMPDLLEEFHANPTSPLGTIKCSPWHAYGKVLLLGDAAHGIVPFYGQGMNSAFEDIYVLDQYLDQHAGDWKAVFKAYQEERKEDTDAIADLAVDNFHEMKAHTARPIFQEKRKLEIAFEEAFPTEYFSKYSLVTFREDLRYSEAMRRGRVQDKAILNLIYDGKFTTDMSLRDKLDLMKQETRKMLHDEEVLEGLEEED</sequence>
<dbReference type="PANTHER" id="PTHR46028">
    <property type="entry name" value="KYNURENINE 3-MONOOXYGENASE"/>
    <property type="match status" value="1"/>
</dbReference>
<dbReference type="GO" id="GO:0043420">
    <property type="term" value="P:anthranilate metabolic process"/>
    <property type="evidence" value="ECO:0007669"/>
    <property type="project" value="UniProtKB-UniRule"/>
</dbReference>
<evidence type="ECO:0000256" key="8">
    <source>
        <dbReference type="ARBA" id="ARBA00047818"/>
    </source>
</evidence>
<keyword evidence="3 9" id="KW-0662">Pyridine nucleotide biosynthesis</keyword>
<dbReference type="PANTHER" id="PTHR46028:SF2">
    <property type="entry name" value="KYNURENINE 3-MONOOXYGENASE"/>
    <property type="match status" value="1"/>
</dbReference>
<name>A3XGB8_LEEBM</name>
<evidence type="ECO:0000313" key="12">
    <source>
        <dbReference type="Proteomes" id="UP000001601"/>
    </source>
</evidence>
<keyword evidence="6 9" id="KW-0560">Oxidoreductase</keyword>
<keyword evidence="7 9" id="KW-0503">Monooxygenase</keyword>
<dbReference type="AlphaFoldDB" id="A3XGB8"/>
<evidence type="ECO:0000256" key="2">
    <source>
        <dbReference type="ARBA" id="ARBA00022630"/>
    </source>
</evidence>
<protein>
    <recommendedName>
        <fullName evidence="9">Kynurenine 3-monooxygenase</fullName>
        <ecNumber evidence="9">1.14.13.9</ecNumber>
    </recommendedName>
    <alternativeName>
        <fullName evidence="9">Kynurenine 3-hydroxylase</fullName>
    </alternativeName>
</protein>
<dbReference type="GO" id="GO:0006569">
    <property type="term" value="P:L-tryptophan catabolic process"/>
    <property type="evidence" value="ECO:0007669"/>
    <property type="project" value="UniProtKB-UniRule"/>
</dbReference>
<dbReference type="Pfam" id="PF01494">
    <property type="entry name" value="FAD_binding_3"/>
    <property type="match status" value="1"/>
</dbReference>
<evidence type="ECO:0000256" key="5">
    <source>
        <dbReference type="ARBA" id="ARBA00022857"/>
    </source>
</evidence>
<comment type="similarity">
    <text evidence="9">Belongs to the aromatic-ring hydroxylase family. KMO subfamily.</text>
</comment>
<comment type="caution">
    <text evidence="11">The sequence shown here is derived from an EMBL/GenBank/DDBJ whole genome shotgun (WGS) entry which is preliminary data.</text>
</comment>
<dbReference type="GO" id="GO:0009435">
    <property type="term" value="P:NAD+ biosynthetic process"/>
    <property type="evidence" value="ECO:0007669"/>
    <property type="project" value="UniProtKB-UniPathway"/>
</dbReference>
<dbReference type="GO" id="GO:0070189">
    <property type="term" value="P:kynurenine metabolic process"/>
    <property type="evidence" value="ECO:0007669"/>
    <property type="project" value="TreeGrafter"/>
</dbReference>
<evidence type="ECO:0000256" key="9">
    <source>
        <dbReference type="HAMAP-Rule" id="MF_01971"/>
    </source>
</evidence>
<dbReference type="GO" id="GO:0071949">
    <property type="term" value="F:FAD binding"/>
    <property type="evidence" value="ECO:0007669"/>
    <property type="project" value="InterPro"/>
</dbReference>
<comment type="pathway">
    <text evidence="9">Cofactor biosynthesis; NAD(+) biosynthesis; quinolinate from L-kynurenine: step 1/3.</text>
</comment>
<evidence type="ECO:0000256" key="1">
    <source>
        <dbReference type="ARBA" id="ARBA00001974"/>
    </source>
</evidence>
<evidence type="ECO:0000256" key="4">
    <source>
        <dbReference type="ARBA" id="ARBA00022827"/>
    </source>
</evidence>
<dbReference type="GO" id="GO:0019805">
    <property type="term" value="P:quinolinate biosynthetic process"/>
    <property type="evidence" value="ECO:0007669"/>
    <property type="project" value="UniProtKB-UniRule"/>
</dbReference>
<dbReference type="UniPathway" id="UPA00253">
    <property type="reaction ID" value="UER00328"/>
</dbReference>
<dbReference type="EMBL" id="AANC01000001">
    <property type="protein sequence ID" value="EAQ50831.1"/>
    <property type="molecule type" value="Genomic_DNA"/>
</dbReference>
<evidence type="ECO:0000256" key="7">
    <source>
        <dbReference type="ARBA" id="ARBA00023033"/>
    </source>
</evidence>
<comment type="function">
    <text evidence="9">Catalyzes the hydroxylation of L-kynurenine (L-Kyn) to form 3-hydroxy-L-kynurenine (L-3OHKyn). Required for synthesis of quinolinic acid.</text>
</comment>
<dbReference type="FunFam" id="3.50.50.60:FF:000185">
    <property type="entry name" value="Kynurenine 3-monooxygenase"/>
    <property type="match status" value="1"/>
</dbReference>
<dbReference type="HOGENOM" id="CLU_023210_0_1_10"/>
<dbReference type="Proteomes" id="UP000001601">
    <property type="component" value="Unassembled WGS sequence"/>
</dbReference>
<dbReference type="InterPro" id="IPR027545">
    <property type="entry name" value="Kynurenine_monooxygenase"/>
</dbReference>
<keyword evidence="2 9" id="KW-0285">Flavoprotein</keyword>
<organism evidence="11 12">
    <name type="scientific">Leeuwenhoekiella blandensis (strain CECT 7118 / CCUG 51940 / KCTC 22103 / MED217)</name>
    <name type="common">Flavobacterium sp. (strain MED217)</name>
    <dbReference type="NCBI Taxonomy" id="398720"/>
    <lineage>
        <taxon>Bacteria</taxon>
        <taxon>Pseudomonadati</taxon>
        <taxon>Bacteroidota</taxon>
        <taxon>Flavobacteriia</taxon>
        <taxon>Flavobacteriales</taxon>
        <taxon>Flavobacteriaceae</taxon>
        <taxon>Leeuwenhoekiella</taxon>
    </lineage>
</organism>
<comment type="catalytic activity">
    <reaction evidence="8 9">
        <text>L-kynurenine + NADPH + O2 + H(+) = 3-hydroxy-L-kynurenine + NADP(+) + H2O</text>
        <dbReference type="Rhea" id="RHEA:20545"/>
        <dbReference type="ChEBI" id="CHEBI:15377"/>
        <dbReference type="ChEBI" id="CHEBI:15378"/>
        <dbReference type="ChEBI" id="CHEBI:15379"/>
        <dbReference type="ChEBI" id="CHEBI:57783"/>
        <dbReference type="ChEBI" id="CHEBI:57959"/>
        <dbReference type="ChEBI" id="CHEBI:58125"/>
        <dbReference type="ChEBI" id="CHEBI:58349"/>
        <dbReference type="EC" id="1.14.13.9"/>
    </reaction>
</comment>
<evidence type="ECO:0000259" key="10">
    <source>
        <dbReference type="Pfam" id="PF01494"/>
    </source>
</evidence>
<dbReference type="InterPro" id="IPR036188">
    <property type="entry name" value="FAD/NAD-bd_sf"/>
</dbReference>
<keyword evidence="5 9" id="KW-0521">NADP</keyword>
<dbReference type="STRING" id="398720.MED217_14850"/>
<dbReference type="eggNOG" id="COG0654">
    <property type="taxonomic scope" value="Bacteria"/>
</dbReference>
<keyword evidence="12" id="KW-1185">Reference proteome</keyword>
<proteinExistence type="inferred from homology"/>
<comment type="cofactor">
    <cofactor evidence="1 9">
        <name>FAD</name>
        <dbReference type="ChEBI" id="CHEBI:57692"/>
    </cofactor>
</comment>
<keyword evidence="4 9" id="KW-0274">FAD</keyword>
<accession>A3XGB8</accession>
<dbReference type="Gene3D" id="3.50.50.60">
    <property type="entry name" value="FAD/NAD(P)-binding domain"/>
    <property type="match status" value="1"/>
</dbReference>
<dbReference type="HAMAP" id="MF_01971">
    <property type="entry name" value="Kynurenine_monooxygenase"/>
    <property type="match status" value="1"/>
</dbReference>
<feature type="domain" description="FAD-binding" evidence="10">
    <location>
        <begin position="20"/>
        <end position="371"/>
    </location>
</feature>
<evidence type="ECO:0000256" key="3">
    <source>
        <dbReference type="ARBA" id="ARBA00022642"/>
    </source>
</evidence>
<dbReference type="EC" id="1.14.13.9" evidence="9"/>
<dbReference type="SUPFAM" id="SSF51905">
    <property type="entry name" value="FAD/NAD(P)-binding domain"/>
    <property type="match status" value="1"/>
</dbReference>
<reference evidence="11 12" key="1">
    <citation type="journal article" date="2007" name="Nature">
        <title>Light stimulates growth of proteorhodopsin-containing marine Flavobacteria.</title>
        <authorList>
            <person name="Gomez-Consarnau L."/>
            <person name="Gonzalez J.M."/>
            <person name="Coll-Llado M."/>
            <person name="Gourdon P."/>
            <person name="Pascher T."/>
            <person name="Neutze R."/>
            <person name="Pedros-Alio C."/>
            <person name="Pinhassi J."/>
        </authorList>
    </citation>
    <scope>NUCLEOTIDE SEQUENCE [LARGE SCALE GENOMIC DNA]</scope>
    <source>
        <strain evidence="11 12">MED217</strain>
    </source>
</reference>